<dbReference type="Proteomes" id="UP000188605">
    <property type="component" value="Unassembled WGS sequence"/>
</dbReference>
<protein>
    <submittedName>
        <fullName evidence="1">Ribonuclease Z</fullName>
    </submittedName>
</protein>
<dbReference type="EMBL" id="LJDB01000029">
    <property type="protein sequence ID" value="ONI41756.1"/>
    <property type="molecule type" value="Genomic_DNA"/>
</dbReference>
<reference evidence="1" key="1">
    <citation type="submission" date="2016-08" db="EMBL/GenBank/DDBJ databases">
        <authorList>
            <person name="Ngugi D.K."/>
            <person name="Miyake S."/>
            <person name="Stingl U."/>
        </authorList>
    </citation>
    <scope>NUCLEOTIDE SEQUENCE</scope>
    <source>
        <strain evidence="1">SCG-B11WGA-EpuloA1</strain>
    </source>
</reference>
<gene>
    <name evidence="1" type="ORF">AN396_03230</name>
</gene>
<proteinExistence type="predicted"/>
<evidence type="ECO:0000313" key="2">
    <source>
        <dbReference type="Proteomes" id="UP000188605"/>
    </source>
</evidence>
<accession>A0ACC8XEY3</accession>
<organism evidence="1 2">
    <name type="scientific">Candidatus Epulonipiscium fishelsonii</name>
    <dbReference type="NCBI Taxonomy" id="77094"/>
    <lineage>
        <taxon>Bacteria</taxon>
        <taxon>Bacillati</taxon>
        <taxon>Bacillota</taxon>
        <taxon>Clostridia</taxon>
        <taxon>Lachnospirales</taxon>
        <taxon>Lachnospiraceae</taxon>
        <taxon>Candidatus Epulonipiscium</taxon>
    </lineage>
</organism>
<comment type="caution">
    <text evidence="1">The sequence shown here is derived from an EMBL/GenBank/DDBJ whole genome shotgun (WGS) entry which is preliminary data.</text>
</comment>
<name>A0ACC8XEY3_9FIRM</name>
<sequence length="298" mass="33651">MLDVCLLGTGGMMPLPDRYLTSMILRYNGKKLLVDCGEGTQVTMKILGWGYKTLDILCITHFHGDHITGLPGLLLTLGNSGREEPLTIIGPIGLKKVVEGLTIVCRDISFKLNLIEVPIEKQTLQVGDFFITTIPAKHNVPCLGYSIEIKRQPKFVLEKAKENNIPQQFWKVLQNGESIEGYTPDMVLGEFRKGLKVSYITDSRPSAEISDLIQDSDLFICEGMYLQNEYKEQVRKYKHMLGTEGAEMAKQSNCKELWLTHFSPAIPNSELDIKGIKEIFENSFLGFDRKIKTLNFED</sequence>
<keyword evidence="2" id="KW-1185">Reference proteome</keyword>
<evidence type="ECO:0000313" key="1">
    <source>
        <dbReference type="EMBL" id="ONI41756.1"/>
    </source>
</evidence>